<dbReference type="SMART" id="SM00409">
    <property type="entry name" value="IG"/>
    <property type="match status" value="7"/>
</dbReference>
<dbReference type="PANTHER" id="PTHR21063:SF4">
    <property type="entry name" value="CD48 ANTIGEN-RELATED"/>
    <property type="match status" value="1"/>
</dbReference>
<feature type="domain" description="Immunoglobulin" evidence="1">
    <location>
        <begin position="950"/>
        <end position="1052"/>
    </location>
</feature>
<dbReference type="InterPro" id="IPR013106">
    <property type="entry name" value="Ig_V-set"/>
</dbReference>
<sequence>RFLSLRFLRVSICKIKKIKFFLCVFEEFQSNIYNNMKTISLPFIISLLINVCSAGAVPESVKVNLGFSVTLHTNTVIQSNDVIEWRHGDELIAKVDRGSISVFNGSDGTFSDRLKINYQTGDLTIIDFTNELAGLYHLQITGEKTTSKTFHISGRGGFTDGLTSFSVMEGGSVFLDIGATDINNYVIRWRFENSPLAELSGKTKIISTHDERFRDRLEMEDWSGSLTITHITTDLSGLYEVIVDSNSGTHTIHRSFTVTVSDDVKSVSVMEGHSVTLHTDVTEQQRDDDKLWWFGPRYIPLASMYNYTNKSVYDFEKRFGDRLQLDNQTGSLTITNITTEDSGLYQLKIIKHQSRQYIEKGFIVSVSDADVSSAVKGGTRVGVLLVIAAACAVTQLLMVSDGFSVTLHTNTVIQSNDVIEWRHEDELIAKVDRGSISVFNGSDGTFSDRLKINNQTGDLTIIDFTFGLIGLYHLQITGEKTTRKIFSIIGRGGFTDGLTSFSVMEGGSVFLNIGATDINNYVIRWRFENSPLAEFSGKTKIISTHDERFRDRLEMEDWSGSLTITHITTDLSGLYEVIVDSNSGTHTIHRSFTVTVSDADLSSDASSAVKGGTCVGVLLNKDIYIGLEQPEGSMALHKVEKIMTNKRLLTDVEKLSHHYQTSSLEAFHSVILRFAPKNVVFPFIGILCSQCACERALNSNTYNNMKTISLFFIISLLSLLINGAVTESVTMSEGYSLTLHTNTVIQSDDVIEWRCGDELIAKLWPVLQSRSRFLSWPLDRGSTSVFNGSDGRFSDRLKINYQTGDLTIIDFTNDLAGLYHQITGEKTGEKTFNVSYQYGLDKVTSFSVMEGDSVILKAGARDKMTYDLICWRFGNLPLAEIDIETEIMSTHDDVHGERFRDRLKLDDRYGSLTITNITTDHSGLYGLDVDSNSGTHTIQQMFTVTVSDEVKSVSATVGDSVTLHTDLYLQRDDKVVWGFGPYEANIATTYRDNIMRAAQDDDIDRFFERLQSNDQTGSLTITSITTDYSRRYELYVYGRREYIRKRFIVIVSDADVSSAVKGGTCVGVLLVVAAACVCKLSLQEHKIIK</sequence>
<dbReference type="Pfam" id="PF07686">
    <property type="entry name" value="V-set"/>
    <property type="match status" value="1"/>
</dbReference>
<dbReference type="PANTHER" id="PTHR21063">
    <property type="entry name" value="LFA-3"/>
    <property type="match status" value="1"/>
</dbReference>
<feature type="domain" description="Immunoglobulin" evidence="1">
    <location>
        <begin position="162"/>
        <end position="261"/>
    </location>
</feature>
<dbReference type="InterPro" id="IPR036179">
    <property type="entry name" value="Ig-like_dom_sf"/>
</dbReference>
<dbReference type="SUPFAM" id="SSF48726">
    <property type="entry name" value="Immunoglobulin"/>
    <property type="match status" value="7"/>
</dbReference>
<organism evidence="2 3">
    <name type="scientific">Triplophysa rosa</name>
    <name type="common">Cave loach</name>
    <dbReference type="NCBI Taxonomy" id="992332"/>
    <lineage>
        <taxon>Eukaryota</taxon>
        <taxon>Metazoa</taxon>
        <taxon>Chordata</taxon>
        <taxon>Craniata</taxon>
        <taxon>Vertebrata</taxon>
        <taxon>Euteleostomi</taxon>
        <taxon>Actinopterygii</taxon>
        <taxon>Neopterygii</taxon>
        <taxon>Teleostei</taxon>
        <taxon>Ostariophysi</taxon>
        <taxon>Cypriniformes</taxon>
        <taxon>Nemacheilidae</taxon>
        <taxon>Triplophysa</taxon>
    </lineage>
</organism>
<evidence type="ECO:0000313" key="3">
    <source>
        <dbReference type="Proteomes" id="UP001059041"/>
    </source>
</evidence>
<dbReference type="Gene3D" id="2.60.40.10">
    <property type="entry name" value="Immunoglobulins"/>
    <property type="match status" value="8"/>
</dbReference>
<comment type="caution">
    <text evidence="2">The sequence shown here is derived from an EMBL/GenBank/DDBJ whole genome shotgun (WGS) entry which is preliminary data.</text>
</comment>
<feature type="domain" description="Immunoglobulin" evidence="1">
    <location>
        <begin position="843"/>
        <end position="947"/>
    </location>
</feature>
<dbReference type="InterPro" id="IPR013783">
    <property type="entry name" value="Ig-like_fold"/>
</dbReference>
<gene>
    <name evidence="2" type="ORF">IRJ41_025912</name>
</gene>
<feature type="non-terminal residue" evidence="2">
    <location>
        <position position="1089"/>
    </location>
</feature>
<keyword evidence="3" id="KW-1185">Reference proteome</keyword>
<dbReference type="EMBL" id="JAFHDT010000025">
    <property type="protein sequence ID" value="KAI7791567.1"/>
    <property type="molecule type" value="Genomic_DNA"/>
</dbReference>
<feature type="domain" description="Immunoglobulin" evidence="1">
    <location>
        <begin position="498"/>
        <end position="597"/>
    </location>
</feature>
<dbReference type="AlphaFoldDB" id="A0A9W7W8Q0"/>
<dbReference type="InterPro" id="IPR003599">
    <property type="entry name" value="Ig_sub"/>
</dbReference>
<feature type="domain" description="Immunoglobulin" evidence="1">
    <location>
        <begin position="58"/>
        <end position="155"/>
    </location>
</feature>
<evidence type="ECO:0000259" key="1">
    <source>
        <dbReference type="SMART" id="SM00409"/>
    </source>
</evidence>
<evidence type="ECO:0000313" key="2">
    <source>
        <dbReference type="EMBL" id="KAI7791567.1"/>
    </source>
</evidence>
<feature type="domain" description="Immunoglobulin" evidence="1">
    <location>
        <begin position="726"/>
        <end position="837"/>
    </location>
</feature>
<reference evidence="2" key="1">
    <citation type="submission" date="2021-02" db="EMBL/GenBank/DDBJ databases">
        <title>Comparative genomics reveals that relaxation of natural selection precedes convergent phenotypic evolution of cavefish.</title>
        <authorList>
            <person name="Peng Z."/>
        </authorList>
    </citation>
    <scope>NUCLEOTIDE SEQUENCE</scope>
    <source>
        <tissue evidence="2">Muscle</tissue>
    </source>
</reference>
<protein>
    <recommendedName>
        <fullName evidence="1">Immunoglobulin domain-containing protein</fullName>
    </recommendedName>
</protein>
<feature type="domain" description="Immunoglobulin" evidence="1">
    <location>
        <begin position="264"/>
        <end position="367"/>
    </location>
</feature>
<name>A0A9W7W8Q0_TRIRA</name>
<proteinExistence type="predicted"/>
<accession>A0A9W7W8Q0</accession>
<dbReference type="Proteomes" id="UP001059041">
    <property type="component" value="Linkage Group LG25"/>
</dbReference>